<proteinExistence type="predicted"/>
<feature type="non-terminal residue" evidence="1">
    <location>
        <position position="1"/>
    </location>
</feature>
<dbReference type="AlphaFoldDB" id="A0A828P1R4"/>
<evidence type="ECO:0000313" key="2">
    <source>
        <dbReference type="Proteomes" id="UP000555763"/>
    </source>
</evidence>
<evidence type="ECO:0000313" key="1">
    <source>
        <dbReference type="EMBL" id="EFM8157804.1"/>
    </source>
</evidence>
<protein>
    <submittedName>
        <fullName evidence="1">Terminase</fullName>
    </submittedName>
</protein>
<organism evidence="1 2">
    <name type="scientific">Escherichia coli</name>
    <dbReference type="NCBI Taxonomy" id="562"/>
    <lineage>
        <taxon>Bacteria</taxon>
        <taxon>Pseudomonadati</taxon>
        <taxon>Pseudomonadota</taxon>
        <taxon>Gammaproteobacteria</taxon>
        <taxon>Enterobacterales</taxon>
        <taxon>Enterobacteriaceae</taxon>
        <taxon>Escherichia</taxon>
    </lineage>
</organism>
<gene>
    <name evidence="1" type="ORF">A5U30_005647</name>
</gene>
<accession>A0A828P1R4</accession>
<comment type="caution">
    <text evidence="1">The sequence shown here is derived from an EMBL/GenBank/DDBJ whole genome shotgun (WGS) entry which is preliminary data.</text>
</comment>
<reference evidence="1 2" key="1">
    <citation type="submission" date="2020-02" db="EMBL/GenBank/DDBJ databases">
        <authorList>
            <consortium name="PulseNet: The National Subtyping Network for Foodborne Disease Surveillance"/>
            <person name="Tarr C.L."/>
            <person name="Trees E."/>
            <person name="Katz L.S."/>
            <person name="Carleton-Romer H.A."/>
            <person name="Stroika S."/>
            <person name="Kucerova Z."/>
            <person name="Roache K.F."/>
            <person name="Sabol A.L."/>
            <person name="Besser J."/>
            <person name="Gerner-Smidt P."/>
        </authorList>
    </citation>
    <scope>NUCLEOTIDE SEQUENCE [LARGE SCALE GENOMIC DNA]</scope>
    <source>
        <strain evidence="1 2">PNUSAE002719</strain>
    </source>
</reference>
<sequence length="78" mass="8725">SQISSIMDSLPLTMQRRFPQITPAMLDALKREVVKTCNASAKAADNLPQILADYLMETTGNVPEKLQQKKGESQTRNY</sequence>
<name>A0A828P1R4_ECOLX</name>
<dbReference type="Proteomes" id="UP000555763">
    <property type="component" value="Unassembled WGS sequence"/>
</dbReference>
<dbReference type="EMBL" id="AATLZG010000191">
    <property type="protein sequence ID" value="EFM8157804.1"/>
    <property type="molecule type" value="Genomic_DNA"/>
</dbReference>